<evidence type="ECO:0000256" key="4">
    <source>
        <dbReference type="ARBA" id="ARBA00022777"/>
    </source>
</evidence>
<feature type="binding site" evidence="6">
    <location>
        <position position="60"/>
    </location>
    <ligand>
        <name>ATP</name>
        <dbReference type="ChEBI" id="CHEBI:30616"/>
    </ligand>
</feature>
<dbReference type="PROSITE" id="PS01351">
    <property type="entry name" value="MAPK"/>
    <property type="match status" value="1"/>
</dbReference>
<dbReference type="GO" id="GO:0005524">
    <property type="term" value="F:ATP binding"/>
    <property type="evidence" value="ECO:0007669"/>
    <property type="project" value="UniProtKB-UniRule"/>
</dbReference>
<dbReference type="PROSITE" id="PS50011">
    <property type="entry name" value="PROTEIN_KINASE_DOM"/>
    <property type="match status" value="1"/>
</dbReference>
<dbReference type="Proteomes" id="UP000008312">
    <property type="component" value="Unassembled WGS sequence"/>
</dbReference>
<keyword evidence="5 6" id="KW-0067">ATP-binding</keyword>
<dbReference type="OrthoDB" id="192887at2759"/>
<dbReference type="GO" id="GO:0004707">
    <property type="term" value="F:MAP kinase activity"/>
    <property type="evidence" value="ECO:0007669"/>
    <property type="project" value="UniProtKB-EC"/>
</dbReference>
<protein>
    <recommendedName>
        <fullName evidence="8">Mitogen-activated protein kinase</fullName>
        <ecNumber evidence="8">2.7.11.24</ecNumber>
    </recommendedName>
</protein>
<evidence type="ECO:0000256" key="7">
    <source>
        <dbReference type="RuleBase" id="RU000304"/>
    </source>
</evidence>
<keyword evidence="8" id="KW-0460">Magnesium</keyword>
<dbReference type="InterPro" id="IPR003527">
    <property type="entry name" value="MAP_kinase_CS"/>
</dbReference>
<dbReference type="FunFam" id="3.30.200.20:FF:000046">
    <property type="entry name" value="Mitogen-activated protein kinase"/>
    <property type="match status" value="1"/>
</dbReference>
<dbReference type="RefSeq" id="XP_012897146.1">
    <property type="nucleotide sequence ID" value="XM_013041692.1"/>
</dbReference>
<dbReference type="InterPro" id="IPR000719">
    <property type="entry name" value="Prot_kinase_dom"/>
</dbReference>
<dbReference type="AlphaFoldDB" id="D8M4V9"/>
<keyword evidence="4 8" id="KW-0418">Kinase</keyword>
<dbReference type="FunFam" id="1.10.510.10:FF:000624">
    <property type="entry name" value="Mitogen-activated protein kinase"/>
    <property type="match status" value="1"/>
</dbReference>
<evidence type="ECO:0000256" key="2">
    <source>
        <dbReference type="ARBA" id="ARBA00022679"/>
    </source>
</evidence>
<dbReference type="EC" id="2.7.11.24" evidence="8"/>
<feature type="domain" description="Protein kinase" evidence="9">
    <location>
        <begin position="31"/>
        <end position="367"/>
    </location>
</feature>
<dbReference type="FunCoup" id="D8M4V9">
    <property type="interactions" value="44"/>
</dbReference>
<dbReference type="SMART" id="SM00220">
    <property type="entry name" value="S_TKc"/>
    <property type="match status" value="1"/>
</dbReference>
<dbReference type="InterPro" id="IPR011009">
    <property type="entry name" value="Kinase-like_dom_sf"/>
</dbReference>
<name>D8M4V9_BLAHO</name>
<dbReference type="InterPro" id="IPR017441">
    <property type="entry name" value="Protein_kinase_ATP_BS"/>
</dbReference>
<evidence type="ECO:0000256" key="8">
    <source>
        <dbReference type="RuleBase" id="RU361165"/>
    </source>
</evidence>
<evidence type="ECO:0000256" key="5">
    <source>
        <dbReference type="ARBA" id="ARBA00022840"/>
    </source>
</evidence>
<dbReference type="EMBL" id="FN668654">
    <property type="protein sequence ID" value="CBK23098.2"/>
    <property type="molecule type" value="Genomic_DNA"/>
</dbReference>
<dbReference type="Gene3D" id="3.30.200.20">
    <property type="entry name" value="Phosphorylase Kinase, domain 1"/>
    <property type="match status" value="1"/>
</dbReference>
<keyword evidence="11" id="KW-1185">Reference proteome</keyword>
<evidence type="ECO:0000313" key="11">
    <source>
        <dbReference type="Proteomes" id="UP000008312"/>
    </source>
</evidence>
<organism evidence="10">
    <name type="scientific">Blastocystis hominis</name>
    <dbReference type="NCBI Taxonomy" id="12968"/>
    <lineage>
        <taxon>Eukaryota</taxon>
        <taxon>Sar</taxon>
        <taxon>Stramenopiles</taxon>
        <taxon>Bigyra</taxon>
        <taxon>Opalozoa</taxon>
        <taxon>Opalinata</taxon>
        <taxon>Blastocystidae</taxon>
        <taxon>Blastocystis</taxon>
    </lineage>
</organism>
<evidence type="ECO:0000259" key="9">
    <source>
        <dbReference type="PROSITE" id="PS50011"/>
    </source>
</evidence>
<dbReference type="SUPFAM" id="SSF56112">
    <property type="entry name" value="Protein kinase-like (PK-like)"/>
    <property type="match status" value="1"/>
</dbReference>
<accession>D8M4V9</accession>
<dbReference type="InParanoid" id="D8M4V9"/>
<comment type="similarity">
    <text evidence="8">Belongs to the protein kinase superfamily. Ser/Thr protein kinase family. MAP kinase subfamily.</text>
</comment>
<evidence type="ECO:0000256" key="3">
    <source>
        <dbReference type="ARBA" id="ARBA00022741"/>
    </source>
</evidence>
<comment type="activity regulation">
    <text evidence="8">Activated by threonine and tyrosine phosphorylation.</text>
</comment>
<gene>
    <name evidence="10" type="ORF">GSBLH_T00003028001</name>
</gene>
<comment type="catalytic activity">
    <reaction evidence="8">
        <text>L-threonyl-[protein] + ATP = O-phospho-L-threonyl-[protein] + ADP + H(+)</text>
        <dbReference type="Rhea" id="RHEA:46608"/>
        <dbReference type="Rhea" id="RHEA-COMP:11060"/>
        <dbReference type="Rhea" id="RHEA-COMP:11605"/>
        <dbReference type="ChEBI" id="CHEBI:15378"/>
        <dbReference type="ChEBI" id="CHEBI:30013"/>
        <dbReference type="ChEBI" id="CHEBI:30616"/>
        <dbReference type="ChEBI" id="CHEBI:61977"/>
        <dbReference type="ChEBI" id="CHEBI:456216"/>
        <dbReference type="EC" id="2.7.11.24"/>
    </reaction>
</comment>
<dbReference type="Pfam" id="PF00069">
    <property type="entry name" value="Pkinase"/>
    <property type="match status" value="1"/>
</dbReference>
<dbReference type="PANTHER" id="PTHR24055">
    <property type="entry name" value="MITOGEN-ACTIVATED PROTEIN KINASE"/>
    <property type="match status" value="1"/>
</dbReference>
<keyword evidence="3 6" id="KW-0547">Nucleotide-binding</keyword>
<dbReference type="PROSITE" id="PS00108">
    <property type="entry name" value="PROTEIN_KINASE_ST"/>
    <property type="match status" value="1"/>
</dbReference>
<reference evidence="10" key="1">
    <citation type="submission" date="2010-02" db="EMBL/GenBank/DDBJ databases">
        <title>Sequencing and annotation of the Blastocystis hominis genome.</title>
        <authorList>
            <person name="Wincker P."/>
        </authorList>
    </citation>
    <scope>NUCLEOTIDE SEQUENCE</scope>
    <source>
        <strain evidence="10">Singapore isolate B</strain>
    </source>
</reference>
<keyword evidence="2 8" id="KW-0808">Transferase</keyword>
<keyword evidence="1 7" id="KW-0723">Serine/threonine-protein kinase</keyword>
<sequence>MEVLLCLSHNIQVEYEDTRNTTIPHEINTRYIIKKELGKGAYGTVYLAVDRTNGQQVAIKRIDDVFRTRTDAKRTLREITILRQCDHPNICKLYDVLVPPDEFTFKHLWTIQEYGGWDLSRIVKSANKISGWGLKHVKFITYQLLCGLLYMQSGNIVHRDLKPSNILINNKCELKIIDFGLARQMNYQYRDERESRSDVSSSAAWGESQSAVDRQLTQHVVTRWYRAPELILLQHHYNAEIDIWSVGCILAELLQTLEPNRRVQPLFPGSSCFPLSSKRNEKNQNERFGEEFRAETHQLIKIFEVIGTPHRDELMKLDHGPMRDYLLSLDYMPPMDFTDLFPNAESSAIDLLKRMLTFGRQRRGEKG</sequence>
<evidence type="ECO:0000256" key="6">
    <source>
        <dbReference type="PROSITE-ProRule" id="PRU10141"/>
    </source>
</evidence>
<dbReference type="GeneID" id="24920152"/>
<dbReference type="InterPro" id="IPR050117">
    <property type="entry name" value="MAPK"/>
</dbReference>
<evidence type="ECO:0000256" key="1">
    <source>
        <dbReference type="ARBA" id="ARBA00022527"/>
    </source>
</evidence>
<comment type="cofactor">
    <cofactor evidence="8">
        <name>Mg(2+)</name>
        <dbReference type="ChEBI" id="CHEBI:18420"/>
    </cofactor>
</comment>
<dbReference type="PROSITE" id="PS00107">
    <property type="entry name" value="PROTEIN_KINASE_ATP"/>
    <property type="match status" value="1"/>
</dbReference>
<evidence type="ECO:0000313" key="10">
    <source>
        <dbReference type="EMBL" id="CBK23098.2"/>
    </source>
</evidence>
<dbReference type="InterPro" id="IPR008271">
    <property type="entry name" value="Ser/Thr_kinase_AS"/>
</dbReference>
<proteinExistence type="inferred from homology"/>
<dbReference type="Gene3D" id="1.10.510.10">
    <property type="entry name" value="Transferase(Phosphotransferase) domain 1"/>
    <property type="match status" value="1"/>
</dbReference>
<dbReference type="OMA" id="PHRDELM"/>